<name>A0A6J5N6C6_9CAUD</name>
<dbReference type="EMBL" id="LR796624">
    <property type="protein sequence ID" value="CAB4155100.1"/>
    <property type="molecule type" value="Genomic_DNA"/>
</dbReference>
<reference evidence="1" key="1">
    <citation type="submission" date="2020-04" db="EMBL/GenBank/DDBJ databases">
        <authorList>
            <person name="Chiriac C."/>
            <person name="Salcher M."/>
            <person name="Ghai R."/>
            <person name="Kavagutti S V."/>
        </authorList>
    </citation>
    <scope>NUCLEOTIDE SEQUENCE</scope>
</reference>
<organism evidence="1">
    <name type="scientific">uncultured Caudovirales phage</name>
    <dbReference type="NCBI Taxonomy" id="2100421"/>
    <lineage>
        <taxon>Viruses</taxon>
        <taxon>Duplodnaviria</taxon>
        <taxon>Heunggongvirae</taxon>
        <taxon>Uroviricota</taxon>
        <taxon>Caudoviricetes</taxon>
        <taxon>Peduoviridae</taxon>
        <taxon>Maltschvirus</taxon>
        <taxon>Maltschvirus maltsch</taxon>
    </lineage>
</organism>
<sequence>MFQSVDDFLRKANGSKTEDRKLIDEEIAPTLEDPDTVGVPPELLNTMETLFEEYGDETFRQVALFCLGAWLQIHSDFLEQHKQNDSTDYALMTTYDMSRLTLAMEIAAGLGSFGGDEDWRAMLRDTMTQKILESCEEDGIDVHTYFNDQS</sequence>
<gene>
    <name evidence="1" type="ORF">UFOVP649_72</name>
</gene>
<protein>
    <submittedName>
        <fullName evidence="1">Uncharacterized protein</fullName>
    </submittedName>
</protein>
<evidence type="ECO:0000313" key="1">
    <source>
        <dbReference type="EMBL" id="CAB4155100.1"/>
    </source>
</evidence>
<accession>A0A6J5N6C6</accession>
<proteinExistence type="predicted"/>